<keyword evidence="2 4" id="KW-0863">Zinc-finger</keyword>
<accession>A0A0D3KIB5</accession>
<dbReference type="GeneID" id="17280770"/>
<keyword evidence="7" id="KW-1185">Reference proteome</keyword>
<sequence>MSSVGDERGFSLAFLRRELGLDSGERIGLELPWYAVACLEQQVRLRRVVAIRSSLVGSDDGGPSSEVASHCAVCMEEAEEYADIYHNRLLGQFEHLPLRIQWLMHRYGLVEIRSTGLPRWAGAGYAMKINDDDESSWFCPYKPYKHGSAWAADLSLGTSGMEQFNARFCVTAEDLLEERNVDWRQELLELDPKRCSSCMARLAVNRMSKCSRCKAVRYCSRECQKRDWAYHKKYCNAVA</sequence>
<keyword evidence="1" id="KW-0479">Metal-binding</keyword>
<dbReference type="AlphaFoldDB" id="A0A0D3KIB5"/>
<evidence type="ECO:0000313" key="6">
    <source>
        <dbReference type="EnsemblProtists" id="EOD35500"/>
    </source>
</evidence>
<dbReference type="PROSITE" id="PS01360">
    <property type="entry name" value="ZF_MYND_1"/>
    <property type="match status" value="1"/>
</dbReference>
<evidence type="ECO:0000256" key="2">
    <source>
        <dbReference type="ARBA" id="ARBA00022771"/>
    </source>
</evidence>
<reference evidence="7" key="1">
    <citation type="journal article" date="2013" name="Nature">
        <title>Pan genome of the phytoplankton Emiliania underpins its global distribution.</title>
        <authorList>
            <person name="Read B.A."/>
            <person name="Kegel J."/>
            <person name="Klute M.J."/>
            <person name="Kuo A."/>
            <person name="Lefebvre S.C."/>
            <person name="Maumus F."/>
            <person name="Mayer C."/>
            <person name="Miller J."/>
            <person name="Monier A."/>
            <person name="Salamov A."/>
            <person name="Young J."/>
            <person name="Aguilar M."/>
            <person name="Claverie J.M."/>
            <person name="Frickenhaus S."/>
            <person name="Gonzalez K."/>
            <person name="Herman E.K."/>
            <person name="Lin Y.C."/>
            <person name="Napier J."/>
            <person name="Ogata H."/>
            <person name="Sarno A.F."/>
            <person name="Shmutz J."/>
            <person name="Schroeder D."/>
            <person name="de Vargas C."/>
            <person name="Verret F."/>
            <person name="von Dassow P."/>
            <person name="Valentin K."/>
            <person name="Van de Peer Y."/>
            <person name="Wheeler G."/>
            <person name="Dacks J.B."/>
            <person name="Delwiche C.F."/>
            <person name="Dyhrman S.T."/>
            <person name="Glockner G."/>
            <person name="John U."/>
            <person name="Richards T."/>
            <person name="Worden A.Z."/>
            <person name="Zhang X."/>
            <person name="Grigoriev I.V."/>
            <person name="Allen A.E."/>
            <person name="Bidle K."/>
            <person name="Borodovsky M."/>
            <person name="Bowler C."/>
            <person name="Brownlee C."/>
            <person name="Cock J.M."/>
            <person name="Elias M."/>
            <person name="Gladyshev V.N."/>
            <person name="Groth M."/>
            <person name="Guda C."/>
            <person name="Hadaegh A."/>
            <person name="Iglesias-Rodriguez M.D."/>
            <person name="Jenkins J."/>
            <person name="Jones B.M."/>
            <person name="Lawson T."/>
            <person name="Leese F."/>
            <person name="Lindquist E."/>
            <person name="Lobanov A."/>
            <person name="Lomsadze A."/>
            <person name="Malik S.B."/>
            <person name="Marsh M.E."/>
            <person name="Mackinder L."/>
            <person name="Mock T."/>
            <person name="Mueller-Roeber B."/>
            <person name="Pagarete A."/>
            <person name="Parker M."/>
            <person name="Probert I."/>
            <person name="Quesneville H."/>
            <person name="Raines C."/>
            <person name="Rensing S.A."/>
            <person name="Riano-Pachon D.M."/>
            <person name="Richier S."/>
            <person name="Rokitta S."/>
            <person name="Shiraiwa Y."/>
            <person name="Soanes D.M."/>
            <person name="van der Giezen M."/>
            <person name="Wahlund T.M."/>
            <person name="Williams B."/>
            <person name="Wilson W."/>
            <person name="Wolfe G."/>
            <person name="Wurch L.L."/>
        </authorList>
    </citation>
    <scope>NUCLEOTIDE SEQUENCE</scope>
</reference>
<dbReference type="EnsemblProtists" id="EOD35500">
    <property type="protein sequence ID" value="EOD35500"/>
    <property type="gene ID" value="EMIHUDRAFT_201631"/>
</dbReference>
<dbReference type="GO" id="GO:0008270">
    <property type="term" value="F:zinc ion binding"/>
    <property type="evidence" value="ECO:0007669"/>
    <property type="project" value="UniProtKB-KW"/>
</dbReference>
<dbReference type="HOGENOM" id="CLU_1162964_0_0_1"/>
<dbReference type="InterPro" id="IPR002893">
    <property type="entry name" value="Znf_MYND"/>
</dbReference>
<dbReference type="KEGG" id="ehx:EMIHUDRAFT_201631"/>
<reference evidence="6" key="2">
    <citation type="submission" date="2024-10" db="UniProtKB">
        <authorList>
            <consortium name="EnsemblProtists"/>
        </authorList>
    </citation>
    <scope>IDENTIFICATION</scope>
</reference>
<evidence type="ECO:0000313" key="7">
    <source>
        <dbReference type="Proteomes" id="UP000013827"/>
    </source>
</evidence>
<dbReference type="Pfam" id="PF01753">
    <property type="entry name" value="zf-MYND"/>
    <property type="match status" value="1"/>
</dbReference>
<evidence type="ECO:0000256" key="4">
    <source>
        <dbReference type="PROSITE-ProRule" id="PRU00134"/>
    </source>
</evidence>
<proteinExistence type="predicted"/>
<name>A0A0D3KIB5_EMIH1</name>
<feature type="domain" description="MYND-type" evidence="5">
    <location>
        <begin position="195"/>
        <end position="235"/>
    </location>
</feature>
<protein>
    <recommendedName>
        <fullName evidence="5">MYND-type domain-containing protein</fullName>
    </recommendedName>
</protein>
<evidence type="ECO:0000256" key="3">
    <source>
        <dbReference type="ARBA" id="ARBA00022833"/>
    </source>
</evidence>
<organism evidence="6 7">
    <name type="scientific">Emiliania huxleyi (strain CCMP1516)</name>
    <dbReference type="NCBI Taxonomy" id="280463"/>
    <lineage>
        <taxon>Eukaryota</taxon>
        <taxon>Haptista</taxon>
        <taxon>Haptophyta</taxon>
        <taxon>Prymnesiophyceae</taxon>
        <taxon>Isochrysidales</taxon>
        <taxon>Noelaerhabdaceae</taxon>
        <taxon>Emiliania</taxon>
    </lineage>
</organism>
<evidence type="ECO:0000259" key="5">
    <source>
        <dbReference type="PROSITE" id="PS50865"/>
    </source>
</evidence>
<keyword evidence="3" id="KW-0862">Zinc</keyword>
<dbReference type="Gene3D" id="6.10.140.2220">
    <property type="match status" value="1"/>
</dbReference>
<dbReference type="PaxDb" id="2903-EOD35500"/>
<evidence type="ECO:0000256" key="1">
    <source>
        <dbReference type="ARBA" id="ARBA00022723"/>
    </source>
</evidence>
<dbReference type="Proteomes" id="UP000013827">
    <property type="component" value="Unassembled WGS sequence"/>
</dbReference>
<dbReference type="RefSeq" id="XP_005787929.1">
    <property type="nucleotide sequence ID" value="XM_005787872.1"/>
</dbReference>
<dbReference type="PROSITE" id="PS50865">
    <property type="entry name" value="ZF_MYND_2"/>
    <property type="match status" value="1"/>
</dbReference>
<dbReference type="SUPFAM" id="SSF144232">
    <property type="entry name" value="HIT/MYND zinc finger-like"/>
    <property type="match status" value="1"/>
</dbReference>